<name>A0A0W0VKE7_9GAMM</name>
<evidence type="ECO:0000259" key="5">
    <source>
        <dbReference type="PROSITE" id="PS51007"/>
    </source>
</evidence>
<comment type="caution">
    <text evidence="6">The sequence shown here is derived from an EMBL/GenBank/DDBJ whole genome shotgun (WGS) entry which is preliminary data.</text>
</comment>
<gene>
    <name evidence="6" type="ORF">Llan_1809</name>
</gene>
<feature type="domain" description="Cytochrome c" evidence="5">
    <location>
        <begin position="174"/>
        <end position="262"/>
    </location>
</feature>
<keyword evidence="1 4" id="KW-0349">Heme</keyword>
<dbReference type="Pfam" id="PF00034">
    <property type="entry name" value="Cytochrom_C"/>
    <property type="match status" value="1"/>
</dbReference>
<organism evidence="6 7">
    <name type="scientific">Legionella lansingensis</name>
    <dbReference type="NCBI Taxonomy" id="45067"/>
    <lineage>
        <taxon>Bacteria</taxon>
        <taxon>Pseudomonadati</taxon>
        <taxon>Pseudomonadota</taxon>
        <taxon>Gammaproteobacteria</taxon>
        <taxon>Legionellales</taxon>
        <taxon>Legionellaceae</taxon>
        <taxon>Legionella</taxon>
    </lineage>
</organism>
<dbReference type="OrthoDB" id="5728201at2"/>
<evidence type="ECO:0000256" key="4">
    <source>
        <dbReference type="PROSITE-ProRule" id="PRU00433"/>
    </source>
</evidence>
<protein>
    <submittedName>
        <fullName evidence="6">Putative signal peptide protein</fullName>
    </submittedName>
</protein>
<dbReference type="RefSeq" id="WP_081778090.1">
    <property type="nucleotide sequence ID" value="NZ_CAAAJD010000019.1"/>
</dbReference>
<dbReference type="GO" id="GO:0009055">
    <property type="term" value="F:electron transfer activity"/>
    <property type="evidence" value="ECO:0007669"/>
    <property type="project" value="InterPro"/>
</dbReference>
<evidence type="ECO:0000256" key="2">
    <source>
        <dbReference type="ARBA" id="ARBA00022723"/>
    </source>
</evidence>
<evidence type="ECO:0000256" key="1">
    <source>
        <dbReference type="ARBA" id="ARBA00022617"/>
    </source>
</evidence>
<sequence length="279" mass="31858">MSTILYSLILLIMLCSNLYAGSSLTINTPKKQIIYTRENLLNHPKVVTLKSIHLPSYPDKIFDLKAIKLCELLVADDSTGTTLKVRAFDNYISYFNLQKIHPCETPRASIAYLAIEEPNEPWPIIPQLKRSAGSFYLIWIGQKVPQSNWIFGVESIQVTASNPFSKLLPQHSTDVQAKGLEIFADQCGGCHSINLVGNLEIGPDLNFPKNPTEYFSEKHLRQFIRNPQSIRYMKNDKMFPFTKQNLSDEELDALIEFLKLMREHKIKEVPAHLQTKPLL</sequence>
<dbReference type="EMBL" id="LNYI01000038">
    <property type="protein sequence ID" value="KTD20556.1"/>
    <property type="molecule type" value="Genomic_DNA"/>
</dbReference>
<dbReference type="InterPro" id="IPR009056">
    <property type="entry name" value="Cyt_c-like_dom"/>
</dbReference>
<dbReference type="AlphaFoldDB" id="A0A0W0VKE7"/>
<dbReference type="Proteomes" id="UP000054869">
    <property type="component" value="Unassembled WGS sequence"/>
</dbReference>
<dbReference type="STRING" id="45067.Llan_1809"/>
<keyword evidence="7" id="KW-1185">Reference proteome</keyword>
<keyword evidence="3 4" id="KW-0408">Iron</keyword>
<dbReference type="InterPro" id="IPR036909">
    <property type="entry name" value="Cyt_c-like_dom_sf"/>
</dbReference>
<dbReference type="GO" id="GO:0046872">
    <property type="term" value="F:metal ion binding"/>
    <property type="evidence" value="ECO:0007669"/>
    <property type="project" value="UniProtKB-KW"/>
</dbReference>
<evidence type="ECO:0000256" key="3">
    <source>
        <dbReference type="ARBA" id="ARBA00023004"/>
    </source>
</evidence>
<accession>A0A0W0VKE7</accession>
<dbReference type="Gene3D" id="1.10.760.10">
    <property type="entry name" value="Cytochrome c-like domain"/>
    <property type="match status" value="1"/>
</dbReference>
<dbReference type="eggNOG" id="COG2010">
    <property type="taxonomic scope" value="Bacteria"/>
</dbReference>
<evidence type="ECO:0000313" key="6">
    <source>
        <dbReference type="EMBL" id="KTD20556.1"/>
    </source>
</evidence>
<proteinExistence type="predicted"/>
<keyword evidence="2 4" id="KW-0479">Metal-binding</keyword>
<evidence type="ECO:0000313" key="7">
    <source>
        <dbReference type="Proteomes" id="UP000054869"/>
    </source>
</evidence>
<reference evidence="6 7" key="1">
    <citation type="submission" date="2015-11" db="EMBL/GenBank/DDBJ databases">
        <title>Genomic analysis of 38 Legionella species identifies large and diverse effector repertoires.</title>
        <authorList>
            <person name="Burstein D."/>
            <person name="Amaro F."/>
            <person name="Zusman T."/>
            <person name="Lifshitz Z."/>
            <person name="Cohen O."/>
            <person name="Gilbert J.A."/>
            <person name="Pupko T."/>
            <person name="Shuman H.A."/>
            <person name="Segal G."/>
        </authorList>
    </citation>
    <scope>NUCLEOTIDE SEQUENCE [LARGE SCALE GENOMIC DNA]</scope>
    <source>
        <strain evidence="6 7">ATCC 49751</strain>
    </source>
</reference>
<dbReference type="SUPFAM" id="SSF46626">
    <property type="entry name" value="Cytochrome c"/>
    <property type="match status" value="1"/>
</dbReference>
<dbReference type="PROSITE" id="PS51007">
    <property type="entry name" value="CYTC"/>
    <property type="match status" value="1"/>
</dbReference>
<dbReference type="PATRIC" id="fig|45067.4.peg.1900"/>
<dbReference type="GO" id="GO:0020037">
    <property type="term" value="F:heme binding"/>
    <property type="evidence" value="ECO:0007669"/>
    <property type="project" value="InterPro"/>
</dbReference>